<name>A0A0F2ML49_SPOSC</name>
<dbReference type="AlphaFoldDB" id="A0A0F2ML49"/>
<reference evidence="1 2" key="1">
    <citation type="journal article" date="2014" name="BMC Genomics">
        <title>Comparative genomics of the major fungal agents of human and animal Sporotrichosis: Sporothrix schenckii and Sporothrix brasiliensis.</title>
        <authorList>
            <person name="Teixeira M.M."/>
            <person name="de Almeida L.G."/>
            <person name="Kubitschek-Barreira P."/>
            <person name="Alves F.L."/>
            <person name="Kioshima E.S."/>
            <person name="Abadio A.K."/>
            <person name="Fernandes L."/>
            <person name="Derengowski L.S."/>
            <person name="Ferreira K.S."/>
            <person name="Souza R.C."/>
            <person name="Ruiz J.C."/>
            <person name="de Andrade N.C."/>
            <person name="Paes H.C."/>
            <person name="Nicola A.M."/>
            <person name="Albuquerque P."/>
            <person name="Gerber A.L."/>
            <person name="Martins V.P."/>
            <person name="Peconick L.D."/>
            <person name="Neto A.V."/>
            <person name="Chaucanez C.B."/>
            <person name="Silva P.A."/>
            <person name="Cunha O.L."/>
            <person name="de Oliveira F.F."/>
            <person name="dos Santos T.C."/>
            <person name="Barros A.L."/>
            <person name="Soares M.A."/>
            <person name="de Oliveira L.M."/>
            <person name="Marini M.M."/>
            <person name="Villalobos-Duno H."/>
            <person name="Cunha M.M."/>
            <person name="de Hoog S."/>
            <person name="da Silveira J.F."/>
            <person name="Henrissat B."/>
            <person name="Nino-Vega G.A."/>
            <person name="Cisalpino P.S."/>
            <person name="Mora-Montes H.M."/>
            <person name="Almeida S.R."/>
            <person name="Stajich J.E."/>
            <person name="Lopes-Bezerra L.M."/>
            <person name="Vasconcelos A.T."/>
            <person name="Felipe M.S."/>
        </authorList>
    </citation>
    <scope>NUCLEOTIDE SEQUENCE [LARGE SCALE GENOMIC DNA]</scope>
    <source>
        <strain evidence="1 2">1099-18</strain>
    </source>
</reference>
<sequence length="144" mass="15613">MGPCLPHRKFHREPLSVMGWSLKRGLSIGCGRLLVAARTPVDVSVVNDWAHASFPLTSAQSVQVTGSQAGHYFFASSCISSAASSARLDAIGAGLVNLLYKLPRFLTPAPSHTFSNPPGEYDITRHHAESPFLARCRDRLVTLK</sequence>
<evidence type="ECO:0000313" key="2">
    <source>
        <dbReference type="Proteomes" id="UP000033710"/>
    </source>
</evidence>
<dbReference type="RefSeq" id="XP_016592216.1">
    <property type="nucleotide sequence ID" value="XM_016733418.1"/>
</dbReference>
<dbReference type="VEuPathDB" id="FungiDB:SPSK_06720"/>
<organism evidence="1 2">
    <name type="scientific">Sporothrix schenckii 1099-18</name>
    <dbReference type="NCBI Taxonomy" id="1397361"/>
    <lineage>
        <taxon>Eukaryota</taxon>
        <taxon>Fungi</taxon>
        <taxon>Dikarya</taxon>
        <taxon>Ascomycota</taxon>
        <taxon>Pezizomycotina</taxon>
        <taxon>Sordariomycetes</taxon>
        <taxon>Sordariomycetidae</taxon>
        <taxon>Ophiostomatales</taxon>
        <taxon>Ophiostomataceae</taxon>
        <taxon>Sporothrix</taxon>
    </lineage>
</organism>
<accession>A0A0F2ML49</accession>
<dbReference type="Proteomes" id="UP000033710">
    <property type="component" value="Unassembled WGS sequence"/>
</dbReference>
<proteinExistence type="predicted"/>
<dbReference type="KEGG" id="ssck:SPSK_06720"/>
<evidence type="ECO:0000313" key="1">
    <source>
        <dbReference type="EMBL" id="KJR89540.1"/>
    </source>
</evidence>
<reference evidence="1 2" key="2">
    <citation type="journal article" date="2015" name="Eukaryot. Cell">
        <title>Asexual propagation of a virulent clone complex in a human and feline outbreak of sporotrichosis.</title>
        <authorList>
            <person name="Teixeira Mde M."/>
            <person name="Rodrigues A.M."/>
            <person name="Tsui C.K."/>
            <person name="de Almeida L.G."/>
            <person name="Van Diepeningen A.D."/>
            <person name="van den Ende B.G."/>
            <person name="Fernandes G.F."/>
            <person name="Kano R."/>
            <person name="Hamelin R.C."/>
            <person name="Lopes-Bezerra L.M."/>
            <person name="Vasconcelos A.T."/>
            <person name="de Hoog S."/>
            <person name="de Camargo Z.P."/>
            <person name="Felipe M.S."/>
        </authorList>
    </citation>
    <scope>NUCLEOTIDE SEQUENCE [LARGE SCALE GENOMIC DNA]</scope>
    <source>
        <strain evidence="1 2">1099-18</strain>
    </source>
</reference>
<protein>
    <submittedName>
        <fullName evidence="1">Uncharacterized protein</fullName>
    </submittedName>
</protein>
<gene>
    <name evidence="1" type="ORF">SPSK_06720</name>
</gene>
<dbReference type="EMBL" id="AXCR01000001">
    <property type="protein sequence ID" value="KJR89540.1"/>
    <property type="molecule type" value="Genomic_DNA"/>
</dbReference>
<comment type="caution">
    <text evidence="1">The sequence shown here is derived from an EMBL/GenBank/DDBJ whole genome shotgun (WGS) entry which is preliminary data.</text>
</comment>
<dbReference type="GeneID" id="27668695"/>